<name>A0A4Z2EMG3_9TELE</name>
<dbReference type="Proteomes" id="UP000314294">
    <property type="component" value="Unassembled WGS sequence"/>
</dbReference>
<accession>A0A4Z2EMG3</accession>
<sequence length="166" mass="18387">MPTYWLMGMDWNICTTSACIVNSTYAEAKSIAPRGKPTGGDLVVVRGRPVQENVLDLEEFVGPVSSDDGEPEALGAFSERSLQDGALQLRRISCEDPRSPARLLCCREERGERLTRDNKSKETVSLDRKTDILTQSSPVRPCGVGLDEMVTRFEFEIIISLILPVL</sequence>
<reference evidence="1 2" key="1">
    <citation type="submission" date="2019-03" db="EMBL/GenBank/DDBJ databases">
        <title>First draft genome of Liparis tanakae, snailfish: a comprehensive survey of snailfish specific genes.</title>
        <authorList>
            <person name="Kim W."/>
            <person name="Song I."/>
            <person name="Jeong J.-H."/>
            <person name="Kim D."/>
            <person name="Kim S."/>
            <person name="Ryu S."/>
            <person name="Song J.Y."/>
            <person name="Lee S.K."/>
        </authorList>
    </citation>
    <scope>NUCLEOTIDE SEQUENCE [LARGE SCALE GENOMIC DNA]</scope>
    <source>
        <tissue evidence="1">Muscle</tissue>
    </source>
</reference>
<gene>
    <name evidence="1" type="ORF">EYF80_059774</name>
</gene>
<comment type="caution">
    <text evidence="1">The sequence shown here is derived from an EMBL/GenBank/DDBJ whole genome shotgun (WGS) entry which is preliminary data.</text>
</comment>
<evidence type="ECO:0000313" key="1">
    <source>
        <dbReference type="EMBL" id="TNN30076.1"/>
    </source>
</evidence>
<organism evidence="1 2">
    <name type="scientific">Liparis tanakae</name>
    <name type="common">Tanaka's snailfish</name>
    <dbReference type="NCBI Taxonomy" id="230148"/>
    <lineage>
        <taxon>Eukaryota</taxon>
        <taxon>Metazoa</taxon>
        <taxon>Chordata</taxon>
        <taxon>Craniata</taxon>
        <taxon>Vertebrata</taxon>
        <taxon>Euteleostomi</taxon>
        <taxon>Actinopterygii</taxon>
        <taxon>Neopterygii</taxon>
        <taxon>Teleostei</taxon>
        <taxon>Neoteleostei</taxon>
        <taxon>Acanthomorphata</taxon>
        <taxon>Eupercaria</taxon>
        <taxon>Perciformes</taxon>
        <taxon>Cottioidei</taxon>
        <taxon>Cottales</taxon>
        <taxon>Liparidae</taxon>
        <taxon>Liparis</taxon>
    </lineage>
</organism>
<evidence type="ECO:0000313" key="2">
    <source>
        <dbReference type="Proteomes" id="UP000314294"/>
    </source>
</evidence>
<protein>
    <submittedName>
        <fullName evidence="1">Uncharacterized protein</fullName>
    </submittedName>
</protein>
<keyword evidence="2" id="KW-1185">Reference proteome</keyword>
<proteinExistence type="predicted"/>
<dbReference type="AlphaFoldDB" id="A0A4Z2EMG3"/>
<dbReference type="EMBL" id="SRLO01004880">
    <property type="protein sequence ID" value="TNN30076.1"/>
    <property type="molecule type" value="Genomic_DNA"/>
</dbReference>